<proteinExistence type="predicted"/>
<dbReference type="EMBL" id="JROU02001320">
    <property type="protein sequence ID" value="OEH76797.1"/>
    <property type="molecule type" value="Genomic_DNA"/>
</dbReference>
<dbReference type="InParanoid" id="A0A1D3D013"/>
<evidence type="ECO:0000313" key="1">
    <source>
        <dbReference type="EMBL" id="OEH76797.1"/>
    </source>
</evidence>
<comment type="caution">
    <text evidence="1">The sequence shown here is derived from an EMBL/GenBank/DDBJ whole genome shotgun (WGS) entry which is preliminary data.</text>
</comment>
<organism evidence="1 2">
    <name type="scientific">Cyclospora cayetanensis</name>
    <dbReference type="NCBI Taxonomy" id="88456"/>
    <lineage>
        <taxon>Eukaryota</taxon>
        <taxon>Sar</taxon>
        <taxon>Alveolata</taxon>
        <taxon>Apicomplexa</taxon>
        <taxon>Conoidasida</taxon>
        <taxon>Coccidia</taxon>
        <taxon>Eucoccidiorida</taxon>
        <taxon>Eimeriorina</taxon>
        <taxon>Eimeriidae</taxon>
        <taxon>Cyclospora</taxon>
    </lineage>
</organism>
<evidence type="ECO:0000313" key="2">
    <source>
        <dbReference type="Proteomes" id="UP000095192"/>
    </source>
</evidence>
<dbReference type="AlphaFoldDB" id="A0A1D3D013"/>
<gene>
    <name evidence="1" type="ORF">cyc_06941</name>
</gene>
<dbReference type="VEuPathDB" id="ToxoDB:cyc_06941"/>
<dbReference type="Proteomes" id="UP000095192">
    <property type="component" value="Unassembled WGS sequence"/>
</dbReference>
<sequence length="205" mass="25017">MRLFRRHFGYLLQRQEGLQQHEEGKKEEWQQPEHALLNREKALEDAVYRELQQMPLQDVQLASAPFLHLPTFLSVSMPERVGASAYFDMYVHPEKLRRIWHRLGMRTQWISKYRLYQREMEKKEKLIDELLHPKFRFDRLLRWPSDFDSLRMKQIPELEKMLRIAKMYRQQRLARARRGEAPFEPKVRLFGDFQLPDDLPDPKDE</sequence>
<reference evidence="1 2" key="1">
    <citation type="journal article" date="2016" name="BMC Genomics">
        <title>Comparative genomics reveals Cyclospora cayetanensis possesses coccidia-like metabolism and invasion components but unique surface antigens.</title>
        <authorList>
            <person name="Liu S."/>
            <person name="Wang L."/>
            <person name="Zheng H."/>
            <person name="Xu Z."/>
            <person name="Roellig D.M."/>
            <person name="Li N."/>
            <person name="Frace M.A."/>
            <person name="Tang K."/>
            <person name="Arrowood M.J."/>
            <person name="Moss D.M."/>
            <person name="Zhang L."/>
            <person name="Feng Y."/>
            <person name="Xiao L."/>
        </authorList>
    </citation>
    <scope>NUCLEOTIDE SEQUENCE [LARGE SCALE GENOMIC DNA]</scope>
    <source>
        <strain evidence="1 2">CHN_HEN01</strain>
    </source>
</reference>
<accession>A0A1D3D013</accession>
<keyword evidence="2" id="KW-1185">Reference proteome</keyword>
<name>A0A1D3D013_9EIME</name>
<protein>
    <submittedName>
        <fullName evidence="1">High mobility group protein</fullName>
    </submittedName>
</protein>
<dbReference type="VEuPathDB" id="ToxoDB:LOC34622997"/>